<dbReference type="InterPro" id="IPR000629">
    <property type="entry name" value="RNA-helicase_DEAD-box_CS"/>
</dbReference>
<dbReference type="AlphaFoldDB" id="A0A9P1BNK8"/>
<feature type="region of interest" description="Disordered" evidence="11">
    <location>
        <begin position="12"/>
        <end position="135"/>
    </location>
</feature>
<dbReference type="SMART" id="SM00490">
    <property type="entry name" value="HELICc"/>
    <property type="match status" value="1"/>
</dbReference>
<feature type="domain" description="DEAD-box RNA helicase Q" evidence="14">
    <location>
        <begin position="132"/>
        <end position="160"/>
    </location>
</feature>
<dbReference type="InterPro" id="IPR044742">
    <property type="entry name" value="DEAD/DEAH_RhlB"/>
</dbReference>
<reference evidence="16 17" key="2">
    <citation type="submission" date="2024-05" db="EMBL/GenBank/DDBJ databases">
        <authorList>
            <person name="Chen Y."/>
            <person name="Shah S."/>
            <person name="Dougan E. K."/>
            <person name="Thang M."/>
            <person name="Chan C."/>
        </authorList>
    </citation>
    <scope>NUCLEOTIDE SEQUENCE [LARGE SCALE GENOMIC DNA]</scope>
</reference>
<comment type="caution">
    <text evidence="15">The sequence shown here is derived from an EMBL/GenBank/DDBJ whole genome shotgun (WGS) entry which is preliminary data.</text>
</comment>
<evidence type="ECO:0000256" key="1">
    <source>
        <dbReference type="ARBA" id="ARBA00012552"/>
    </source>
</evidence>
<keyword evidence="2 10" id="KW-0547">Nucleotide-binding</keyword>
<keyword evidence="3 10" id="KW-0378">Hydrolase</keyword>
<dbReference type="InterPro" id="IPR011545">
    <property type="entry name" value="DEAD/DEAH_box_helicase_dom"/>
</dbReference>
<keyword evidence="6" id="KW-0694">RNA-binding</keyword>
<evidence type="ECO:0000313" key="16">
    <source>
        <dbReference type="EMBL" id="CAL4763915.1"/>
    </source>
</evidence>
<evidence type="ECO:0000256" key="7">
    <source>
        <dbReference type="ARBA" id="ARBA00024355"/>
    </source>
</evidence>
<dbReference type="GO" id="GO:0005829">
    <property type="term" value="C:cytosol"/>
    <property type="evidence" value="ECO:0007669"/>
    <property type="project" value="TreeGrafter"/>
</dbReference>
<dbReference type="CDD" id="cd00268">
    <property type="entry name" value="DEADc"/>
    <property type="match status" value="1"/>
</dbReference>
<dbReference type="InterPro" id="IPR014014">
    <property type="entry name" value="RNA_helicase_DEAD_Q_motif"/>
</dbReference>
<feature type="short sequence motif" description="Q motif" evidence="9">
    <location>
        <begin position="132"/>
        <end position="160"/>
    </location>
</feature>
<evidence type="ECO:0000256" key="11">
    <source>
        <dbReference type="SAM" id="MobiDB-lite"/>
    </source>
</evidence>
<reference evidence="15" key="1">
    <citation type="submission" date="2022-10" db="EMBL/GenBank/DDBJ databases">
        <authorList>
            <person name="Chen Y."/>
            <person name="Dougan E. K."/>
            <person name="Chan C."/>
            <person name="Rhodes N."/>
            <person name="Thang M."/>
        </authorList>
    </citation>
    <scope>NUCLEOTIDE SEQUENCE</scope>
</reference>
<evidence type="ECO:0000313" key="15">
    <source>
        <dbReference type="EMBL" id="CAI3976603.1"/>
    </source>
</evidence>
<dbReference type="InterPro" id="IPR027417">
    <property type="entry name" value="P-loop_NTPase"/>
</dbReference>
<evidence type="ECO:0000256" key="3">
    <source>
        <dbReference type="ARBA" id="ARBA00022801"/>
    </source>
</evidence>
<evidence type="ECO:0000259" key="14">
    <source>
        <dbReference type="PROSITE" id="PS51195"/>
    </source>
</evidence>
<dbReference type="InterPro" id="IPR014001">
    <property type="entry name" value="Helicase_ATP-bd"/>
</dbReference>
<dbReference type="Gene3D" id="3.40.50.300">
    <property type="entry name" value="P-loop containing nucleotide triphosphate hydrolases"/>
    <property type="match status" value="2"/>
</dbReference>
<dbReference type="SMART" id="SM00487">
    <property type="entry name" value="DEXDc"/>
    <property type="match status" value="1"/>
</dbReference>
<proteinExistence type="inferred from homology"/>
<keyword evidence="4 10" id="KW-0347">Helicase</keyword>
<dbReference type="InterPro" id="IPR050079">
    <property type="entry name" value="DEAD_box_RNA_helicase"/>
</dbReference>
<feature type="compositionally biased region" description="Basic and acidic residues" evidence="11">
    <location>
        <begin position="75"/>
        <end position="106"/>
    </location>
</feature>
<dbReference type="GO" id="GO:0016787">
    <property type="term" value="F:hydrolase activity"/>
    <property type="evidence" value="ECO:0007669"/>
    <property type="project" value="UniProtKB-KW"/>
</dbReference>
<comment type="similarity">
    <text evidence="7">Belongs to the DEAD box helicase family. DDX52/ROK1 subfamily.</text>
</comment>
<dbReference type="GO" id="GO:0003723">
    <property type="term" value="F:RNA binding"/>
    <property type="evidence" value="ECO:0007669"/>
    <property type="project" value="UniProtKB-KW"/>
</dbReference>
<dbReference type="Proteomes" id="UP001152797">
    <property type="component" value="Unassembled WGS sequence"/>
</dbReference>
<dbReference type="GO" id="GO:0005524">
    <property type="term" value="F:ATP binding"/>
    <property type="evidence" value="ECO:0007669"/>
    <property type="project" value="UniProtKB-KW"/>
</dbReference>
<evidence type="ECO:0000256" key="8">
    <source>
        <dbReference type="ARBA" id="ARBA00047984"/>
    </source>
</evidence>
<dbReference type="EC" id="3.6.4.13" evidence="1"/>
<dbReference type="Pfam" id="PF00271">
    <property type="entry name" value="Helicase_C"/>
    <property type="match status" value="1"/>
</dbReference>
<dbReference type="OrthoDB" id="360161at2759"/>
<dbReference type="EMBL" id="CAMXCT020000281">
    <property type="protein sequence ID" value="CAL1129978.1"/>
    <property type="molecule type" value="Genomic_DNA"/>
</dbReference>
<dbReference type="PROSITE" id="PS00039">
    <property type="entry name" value="DEAD_ATP_HELICASE"/>
    <property type="match status" value="1"/>
</dbReference>
<evidence type="ECO:0000259" key="13">
    <source>
        <dbReference type="PROSITE" id="PS51194"/>
    </source>
</evidence>
<evidence type="ECO:0000256" key="5">
    <source>
        <dbReference type="ARBA" id="ARBA00022840"/>
    </source>
</evidence>
<evidence type="ECO:0000256" key="6">
    <source>
        <dbReference type="ARBA" id="ARBA00022884"/>
    </source>
</evidence>
<feature type="region of interest" description="Disordered" evidence="11">
    <location>
        <begin position="528"/>
        <end position="556"/>
    </location>
</feature>
<evidence type="ECO:0000256" key="10">
    <source>
        <dbReference type="RuleBase" id="RU000492"/>
    </source>
</evidence>
<feature type="compositionally biased region" description="Polar residues" evidence="11">
    <location>
        <begin position="37"/>
        <end position="46"/>
    </location>
</feature>
<evidence type="ECO:0000256" key="4">
    <source>
        <dbReference type="ARBA" id="ARBA00022806"/>
    </source>
</evidence>
<dbReference type="EMBL" id="CAMXCT010000281">
    <property type="protein sequence ID" value="CAI3976603.1"/>
    <property type="molecule type" value="Genomic_DNA"/>
</dbReference>
<dbReference type="PANTHER" id="PTHR47959">
    <property type="entry name" value="ATP-DEPENDENT RNA HELICASE RHLE-RELATED"/>
    <property type="match status" value="1"/>
</dbReference>
<organism evidence="15">
    <name type="scientific">Cladocopium goreaui</name>
    <dbReference type="NCBI Taxonomy" id="2562237"/>
    <lineage>
        <taxon>Eukaryota</taxon>
        <taxon>Sar</taxon>
        <taxon>Alveolata</taxon>
        <taxon>Dinophyceae</taxon>
        <taxon>Suessiales</taxon>
        <taxon>Symbiodiniaceae</taxon>
        <taxon>Cladocopium</taxon>
    </lineage>
</organism>
<comment type="catalytic activity">
    <reaction evidence="8">
        <text>ATP + H2O = ADP + phosphate + H(+)</text>
        <dbReference type="Rhea" id="RHEA:13065"/>
        <dbReference type="ChEBI" id="CHEBI:15377"/>
        <dbReference type="ChEBI" id="CHEBI:15378"/>
        <dbReference type="ChEBI" id="CHEBI:30616"/>
        <dbReference type="ChEBI" id="CHEBI:43474"/>
        <dbReference type="ChEBI" id="CHEBI:456216"/>
        <dbReference type="EC" id="3.6.4.13"/>
    </reaction>
</comment>
<dbReference type="CDD" id="cd18787">
    <property type="entry name" value="SF2_C_DEAD"/>
    <property type="match status" value="1"/>
</dbReference>
<dbReference type="InterPro" id="IPR001650">
    <property type="entry name" value="Helicase_C-like"/>
</dbReference>
<evidence type="ECO:0000256" key="2">
    <source>
        <dbReference type="ARBA" id="ARBA00022741"/>
    </source>
</evidence>
<feature type="domain" description="Helicase C-terminal" evidence="13">
    <location>
        <begin position="346"/>
        <end position="505"/>
    </location>
</feature>
<gene>
    <name evidence="15" type="ORF">C1SCF055_LOCUS4809</name>
</gene>
<evidence type="ECO:0000256" key="9">
    <source>
        <dbReference type="PROSITE-ProRule" id="PRU00552"/>
    </source>
</evidence>
<evidence type="ECO:0000259" key="12">
    <source>
        <dbReference type="PROSITE" id="PS51192"/>
    </source>
</evidence>
<dbReference type="PROSITE" id="PS51195">
    <property type="entry name" value="Q_MOTIF"/>
    <property type="match status" value="1"/>
</dbReference>
<keyword evidence="17" id="KW-1185">Reference proteome</keyword>
<protein>
    <recommendedName>
        <fullName evidence="1">RNA helicase</fullName>
        <ecNumber evidence="1">3.6.4.13</ecNumber>
    </recommendedName>
</protein>
<dbReference type="GO" id="GO:0003724">
    <property type="term" value="F:RNA helicase activity"/>
    <property type="evidence" value="ECO:0007669"/>
    <property type="project" value="UniProtKB-EC"/>
</dbReference>
<feature type="domain" description="Helicase ATP-binding" evidence="12">
    <location>
        <begin position="163"/>
        <end position="335"/>
    </location>
</feature>
<keyword evidence="5 10" id="KW-0067">ATP-binding</keyword>
<dbReference type="EMBL" id="CAMXCT030000281">
    <property type="protein sequence ID" value="CAL4763915.1"/>
    <property type="molecule type" value="Genomic_DNA"/>
</dbReference>
<dbReference type="Pfam" id="PF00270">
    <property type="entry name" value="DEAD"/>
    <property type="match status" value="1"/>
</dbReference>
<dbReference type="PANTHER" id="PTHR47959:SF15">
    <property type="entry name" value="RNA HELICASE"/>
    <property type="match status" value="1"/>
</dbReference>
<dbReference type="PROSITE" id="PS51194">
    <property type="entry name" value="HELICASE_CTER"/>
    <property type="match status" value="1"/>
</dbReference>
<name>A0A9P1BNK8_9DINO</name>
<accession>A0A9P1BNK8</accession>
<dbReference type="SUPFAM" id="SSF52540">
    <property type="entry name" value="P-loop containing nucleoside triphosphate hydrolases"/>
    <property type="match status" value="2"/>
</dbReference>
<dbReference type="PROSITE" id="PS51192">
    <property type="entry name" value="HELICASE_ATP_BIND_1"/>
    <property type="match status" value="1"/>
</dbReference>
<sequence>MDFFDVLRKGCTFGGAKKSKTVAFGKRTNPEEKETSGQRSTSSTSPLDFFNLGGGPLQVEPHTPPASPKPKPRPPPKERRPAASKEGEEDVHLSPEEKEKQRRQQREAVAALRRRHRIHVSPQTPDPIASFDEMPKSGVPHWLVRNLKSMGFSQPTPIQMQCFPAILSGNHVLASAPTGSGKTIAFLGPILATLGKPGKDFARCLIVDPSRELAKQTLDEFTKLTTSRKWNGRLVDRMSGQKAGNIKCLDVAVATPLRLVQMLKENRISLDACRHLVFDEADKLLDLGFAPQIDELLSFCPKDGGKLMQTMMFSATLPPVVIDLAGSILTSPMRISIGDVNAAAPEVEQKLLFITNEDGKLFSFRQLLQDGEIKPPALVFVQSKERAKELFGELVYDGIFVDAIHADRTKQQRDNTVKAFRAGKLWVLVCTDLMARGVDFKGVINYDFPQSAATYIHRIGRTGRAGRTGKAITMFTIEDFESLRSIVGVMRQSGCEVPDWMLRLKPKSKKAKRLAEWRQPKRKRISTISGYDLRKSHKKKQMVEASKKRKAEGDDD</sequence>
<evidence type="ECO:0000313" key="17">
    <source>
        <dbReference type="Proteomes" id="UP001152797"/>
    </source>
</evidence>